<gene>
    <name evidence="8" type="ORF">H4W34_002476</name>
</gene>
<sequence length="672" mass="71242">MAVAPLQADDPARIGRYRIVGRLGRGGMGRVYLGLSPGGRAVAVKVVRAELAEDAGFRRRFVREVDAARRVAGPCTAAVVDADTDGDPPWLATAYVSGMSLEAAVAAHGAWPERSVRALGAALAEGLESVHAAGVVHRDLKPSNVLLAADGPRLIDFGISVAAENTKLTETGMVIGTPGYIPPERLVRDETSAAGDVFALGAVLAFAATGDGPFGGGAAHALHYRVVHEEPDLDALPPGLADVVRRCLAKDPGARPGVAELVAELGGDADGGLPGPVAAELARPQIIVPSDTEPTAVDTVRRRPRRGRAAAMAGVAAALCLAVVAVATLLAVRSSGGEGDDAAGPPQWKELWSFPLDEELRLVKATDRTVYLSSEGGDLYALEADSGVERWKRRYPGEYAELLDGTDEMAYYADGRYTYALDARNGEQLWKNEDHGINGPITTVNGRTFKTFVGSLFEIDPRTGEVLWRKRTDGVVWEDPAVAAGVLYVADDADAVHAVDAENGDVLWRFDAGNEIDTKPLFAAGNVYFGSKDGTLYAVDADTGREAWKHRFDGPEWNPAVADNAGYPIVADGVVYYENTVYVCAFDADTGRPLWTYEPGLEGGVMLLDVRDGQVLFRDGPDVGDETMYALDARTGEPLWDDALGESTTVVGDVVYYEDGGELHAVSATGRA</sequence>
<evidence type="ECO:0000256" key="6">
    <source>
        <dbReference type="SAM" id="Phobius"/>
    </source>
</evidence>
<dbReference type="PROSITE" id="PS50011">
    <property type="entry name" value="PROTEIN_KINASE_DOM"/>
    <property type="match status" value="1"/>
</dbReference>
<dbReference type="InterPro" id="IPR000719">
    <property type="entry name" value="Prot_kinase_dom"/>
</dbReference>
<dbReference type="PANTHER" id="PTHR43289">
    <property type="entry name" value="MITOGEN-ACTIVATED PROTEIN KINASE KINASE KINASE 20-RELATED"/>
    <property type="match status" value="1"/>
</dbReference>
<keyword evidence="6" id="KW-0812">Transmembrane</keyword>
<feature type="binding site" evidence="5">
    <location>
        <position position="45"/>
    </location>
    <ligand>
        <name>ATP</name>
        <dbReference type="ChEBI" id="CHEBI:30616"/>
    </ligand>
</feature>
<dbReference type="SMART" id="SM00564">
    <property type="entry name" value="PQQ"/>
    <property type="match status" value="6"/>
</dbReference>
<feature type="transmembrane region" description="Helical" evidence="6">
    <location>
        <begin position="309"/>
        <end position="332"/>
    </location>
</feature>
<keyword evidence="6" id="KW-1133">Transmembrane helix</keyword>
<reference evidence="8 9" key="1">
    <citation type="submission" date="2020-10" db="EMBL/GenBank/DDBJ databases">
        <title>Sequencing the genomes of 1000 actinobacteria strains.</title>
        <authorList>
            <person name="Klenk H.-P."/>
        </authorList>
    </citation>
    <scope>NUCLEOTIDE SEQUENCE [LARGE SCALE GENOMIC DNA]</scope>
    <source>
        <strain evidence="8 9">DSM 46744</strain>
    </source>
</reference>
<dbReference type="Gene3D" id="3.30.200.20">
    <property type="entry name" value="Phosphorylase Kinase, domain 1"/>
    <property type="match status" value="1"/>
</dbReference>
<keyword evidence="9" id="KW-1185">Reference proteome</keyword>
<keyword evidence="1" id="KW-0808">Transferase</keyword>
<keyword evidence="6" id="KW-0472">Membrane</keyword>
<dbReference type="Gene3D" id="1.10.510.10">
    <property type="entry name" value="Transferase(Phosphotransferase) domain 1"/>
    <property type="match status" value="1"/>
</dbReference>
<dbReference type="PROSITE" id="PS00108">
    <property type="entry name" value="PROTEIN_KINASE_ST"/>
    <property type="match status" value="1"/>
</dbReference>
<accession>A0ABR9JPZ1</accession>
<dbReference type="InterPro" id="IPR011047">
    <property type="entry name" value="Quinoprotein_ADH-like_sf"/>
</dbReference>
<dbReference type="PANTHER" id="PTHR43289:SF34">
    <property type="entry name" value="SERINE_THREONINE-PROTEIN KINASE YBDM-RELATED"/>
    <property type="match status" value="1"/>
</dbReference>
<keyword evidence="3" id="KW-0418">Kinase</keyword>
<dbReference type="Pfam" id="PF00069">
    <property type="entry name" value="Pkinase"/>
    <property type="match status" value="1"/>
</dbReference>
<dbReference type="EMBL" id="JADBDZ010000001">
    <property type="protein sequence ID" value="MBE1532643.1"/>
    <property type="molecule type" value="Genomic_DNA"/>
</dbReference>
<dbReference type="InterPro" id="IPR011009">
    <property type="entry name" value="Kinase-like_dom_sf"/>
</dbReference>
<evidence type="ECO:0000313" key="9">
    <source>
        <dbReference type="Proteomes" id="UP000627838"/>
    </source>
</evidence>
<dbReference type="SMART" id="SM00220">
    <property type="entry name" value="S_TKc"/>
    <property type="match status" value="1"/>
</dbReference>
<protein>
    <submittedName>
        <fullName evidence="8">Outer membrane protein assembly factor BamB</fullName>
    </submittedName>
</protein>
<dbReference type="InterPro" id="IPR018391">
    <property type="entry name" value="PQQ_b-propeller_rpt"/>
</dbReference>
<dbReference type="InterPro" id="IPR017441">
    <property type="entry name" value="Protein_kinase_ATP_BS"/>
</dbReference>
<evidence type="ECO:0000256" key="3">
    <source>
        <dbReference type="ARBA" id="ARBA00022777"/>
    </source>
</evidence>
<keyword evidence="4 5" id="KW-0067">ATP-binding</keyword>
<name>A0ABR9JPZ1_9ACTN</name>
<dbReference type="Gene3D" id="2.130.10.10">
    <property type="entry name" value="YVTN repeat-like/Quinoprotein amine dehydrogenase"/>
    <property type="match status" value="2"/>
</dbReference>
<organism evidence="8 9">
    <name type="scientific">Actinomadura algeriensis</name>
    <dbReference type="NCBI Taxonomy" id="1679523"/>
    <lineage>
        <taxon>Bacteria</taxon>
        <taxon>Bacillati</taxon>
        <taxon>Actinomycetota</taxon>
        <taxon>Actinomycetes</taxon>
        <taxon>Streptosporangiales</taxon>
        <taxon>Thermomonosporaceae</taxon>
        <taxon>Actinomadura</taxon>
    </lineage>
</organism>
<evidence type="ECO:0000259" key="7">
    <source>
        <dbReference type="PROSITE" id="PS50011"/>
    </source>
</evidence>
<dbReference type="SUPFAM" id="SSF50998">
    <property type="entry name" value="Quinoprotein alcohol dehydrogenase-like"/>
    <property type="match status" value="2"/>
</dbReference>
<evidence type="ECO:0000256" key="1">
    <source>
        <dbReference type="ARBA" id="ARBA00022679"/>
    </source>
</evidence>
<comment type="caution">
    <text evidence="8">The sequence shown here is derived from an EMBL/GenBank/DDBJ whole genome shotgun (WGS) entry which is preliminary data.</text>
</comment>
<dbReference type="InterPro" id="IPR008271">
    <property type="entry name" value="Ser/Thr_kinase_AS"/>
</dbReference>
<dbReference type="PROSITE" id="PS00107">
    <property type="entry name" value="PROTEIN_KINASE_ATP"/>
    <property type="match status" value="1"/>
</dbReference>
<dbReference type="RefSeq" id="WP_318784073.1">
    <property type="nucleotide sequence ID" value="NZ_JADBDZ010000001.1"/>
</dbReference>
<dbReference type="InterPro" id="IPR002372">
    <property type="entry name" value="PQQ_rpt_dom"/>
</dbReference>
<evidence type="ECO:0000313" key="8">
    <source>
        <dbReference type="EMBL" id="MBE1532643.1"/>
    </source>
</evidence>
<dbReference type="Pfam" id="PF13360">
    <property type="entry name" value="PQQ_2"/>
    <property type="match status" value="2"/>
</dbReference>
<dbReference type="Proteomes" id="UP000627838">
    <property type="component" value="Unassembled WGS sequence"/>
</dbReference>
<dbReference type="CDD" id="cd14014">
    <property type="entry name" value="STKc_PknB_like"/>
    <property type="match status" value="1"/>
</dbReference>
<evidence type="ECO:0000256" key="4">
    <source>
        <dbReference type="ARBA" id="ARBA00022840"/>
    </source>
</evidence>
<feature type="domain" description="Protein kinase" evidence="7">
    <location>
        <begin position="17"/>
        <end position="273"/>
    </location>
</feature>
<dbReference type="SUPFAM" id="SSF56112">
    <property type="entry name" value="Protein kinase-like (PK-like)"/>
    <property type="match status" value="1"/>
</dbReference>
<evidence type="ECO:0000256" key="5">
    <source>
        <dbReference type="PROSITE-ProRule" id="PRU10141"/>
    </source>
</evidence>
<dbReference type="InterPro" id="IPR015943">
    <property type="entry name" value="WD40/YVTN_repeat-like_dom_sf"/>
</dbReference>
<keyword evidence="2 5" id="KW-0547">Nucleotide-binding</keyword>
<evidence type="ECO:0000256" key="2">
    <source>
        <dbReference type="ARBA" id="ARBA00022741"/>
    </source>
</evidence>
<proteinExistence type="predicted"/>